<dbReference type="Gene3D" id="2.60.120.1030">
    <property type="entry name" value="Clp1, DNA binding domain"/>
    <property type="match status" value="1"/>
</dbReference>
<name>V8P960_OPHHA</name>
<sequence length="92" mass="10411">MEDFCKKILLHFKFTFGISFKGDRIGCEMECDGFALIGQEVDMAEETGDEKKLVAKFEPERKTELCFEVEASQTVQLELMTGIAETFGTELT</sequence>
<gene>
    <name evidence="2" type="primary">CLP1</name>
    <name evidence="2" type="ORF">L345_03701</name>
</gene>
<proteinExistence type="predicted"/>
<organism evidence="2 3">
    <name type="scientific">Ophiophagus hannah</name>
    <name type="common">King cobra</name>
    <name type="synonym">Naja hannah</name>
    <dbReference type="NCBI Taxonomy" id="8665"/>
    <lineage>
        <taxon>Eukaryota</taxon>
        <taxon>Metazoa</taxon>
        <taxon>Chordata</taxon>
        <taxon>Craniata</taxon>
        <taxon>Vertebrata</taxon>
        <taxon>Euteleostomi</taxon>
        <taxon>Lepidosauria</taxon>
        <taxon>Squamata</taxon>
        <taxon>Bifurcata</taxon>
        <taxon>Unidentata</taxon>
        <taxon>Episquamata</taxon>
        <taxon>Toxicofera</taxon>
        <taxon>Serpentes</taxon>
        <taxon>Colubroidea</taxon>
        <taxon>Elapidae</taxon>
        <taxon>Elapinae</taxon>
        <taxon>Ophiophagus</taxon>
    </lineage>
</organism>
<accession>V8P960</accession>
<comment type="caution">
    <text evidence="2">The sequence shown here is derived from an EMBL/GenBank/DDBJ whole genome shotgun (WGS) entry which is preliminary data.</text>
</comment>
<reference evidence="2 3" key="1">
    <citation type="journal article" date="2013" name="Proc. Natl. Acad. Sci. U.S.A.">
        <title>The king cobra genome reveals dynamic gene evolution and adaptation in the snake venom system.</title>
        <authorList>
            <person name="Vonk F.J."/>
            <person name="Casewell N.R."/>
            <person name="Henkel C.V."/>
            <person name="Heimberg A.M."/>
            <person name="Jansen H.J."/>
            <person name="McCleary R.J."/>
            <person name="Kerkkamp H.M."/>
            <person name="Vos R.A."/>
            <person name="Guerreiro I."/>
            <person name="Calvete J.J."/>
            <person name="Wuster W."/>
            <person name="Woods A.E."/>
            <person name="Logan J.M."/>
            <person name="Harrison R.A."/>
            <person name="Castoe T.A."/>
            <person name="de Koning A.P."/>
            <person name="Pollock D.D."/>
            <person name="Yandell M."/>
            <person name="Calderon D."/>
            <person name="Renjifo C."/>
            <person name="Currier R.B."/>
            <person name="Salgado D."/>
            <person name="Pla D."/>
            <person name="Sanz L."/>
            <person name="Hyder A.S."/>
            <person name="Ribeiro J.M."/>
            <person name="Arntzen J.W."/>
            <person name="van den Thillart G.E."/>
            <person name="Boetzer M."/>
            <person name="Pirovano W."/>
            <person name="Dirks R.P."/>
            <person name="Spaink H.P."/>
            <person name="Duboule D."/>
            <person name="McGlinn E."/>
            <person name="Kini R.M."/>
            <person name="Richardson M.K."/>
        </authorList>
    </citation>
    <scope>NUCLEOTIDE SEQUENCE</scope>
    <source>
        <tissue evidence="2">Blood</tissue>
    </source>
</reference>
<dbReference type="EMBL" id="AZIM01000544">
    <property type="protein sequence ID" value="ETE70486.1"/>
    <property type="molecule type" value="Genomic_DNA"/>
</dbReference>
<dbReference type="Pfam" id="PF16573">
    <property type="entry name" value="CLP1_N"/>
    <property type="match status" value="1"/>
</dbReference>
<dbReference type="GO" id="GO:0016301">
    <property type="term" value="F:kinase activity"/>
    <property type="evidence" value="ECO:0007669"/>
    <property type="project" value="UniProtKB-KW"/>
</dbReference>
<keyword evidence="3" id="KW-1185">Reference proteome</keyword>
<dbReference type="InterPro" id="IPR038239">
    <property type="entry name" value="Clp1_N_sf"/>
</dbReference>
<dbReference type="InterPro" id="IPR032324">
    <property type="entry name" value="Clp1_N"/>
</dbReference>
<keyword evidence="2" id="KW-0418">Kinase</keyword>
<feature type="domain" description="Clp1 N-terminal" evidence="1">
    <location>
        <begin position="61"/>
        <end position="92"/>
    </location>
</feature>
<evidence type="ECO:0000259" key="1">
    <source>
        <dbReference type="Pfam" id="PF16573"/>
    </source>
</evidence>
<evidence type="ECO:0000313" key="2">
    <source>
        <dbReference type="EMBL" id="ETE70486.1"/>
    </source>
</evidence>
<dbReference type="AlphaFoldDB" id="V8P960"/>
<dbReference type="Proteomes" id="UP000018936">
    <property type="component" value="Unassembled WGS sequence"/>
</dbReference>
<protein>
    <submittedName>
        <fullName evidence="2">Polyribonucleotide 5'-hydroxyl-kinase Clp1</fullName>
    </submittedName>
</protein>
<dbReference type="OrthoDB" id="258143at2759"/>
<keyword evidence="2" id="KW-0808">Transferase</keyword>
<feature type="non-terminal residue" evidence="2">
    <location>
        <position position="1"/>
    </location>
</feature>
<evidence type="ECO:0000313" key="3">
    <source>
        <dbReference type="Proteomes" id="UP000018936"/>
    </source>
</evidence>